<gene>
    <name evidence="8" type="ORF">DWY69_17650</name>
    <name evidence="7" type="ORF">DXC51_26025</name>
</gene>
<feature type="domain" description="HD" evidence="5">
    <location>
        <begin position="315"/>
        <end position="437"/>
    </location>
</feature>
<dbReference type="InterPro" id="IPR011006">
    <property type="entry name" value="CheY-like_superfamily"/>
</dbReference>
<dbReference type="Pfam" id="PF13487">
    <property type="entry name" value="HD_5"/>
    <property type="match status" value="1"/>
</dbReference>
<dbReference type="CDD" id="cd00156">
    <property type="entry name" value="REC"/>
    <property type="match status" value="1"/>
</dbReference>
<dbReference type="PROSITE" id="PS51831">
    <property type="entry name" value="HD"/>
    <property type="match status" value="1"/>
</dbReference>
<dbReference type="PROSITE" id="PS50110">
    <property type="entry name" value="RESPONSE_REGULATORY"/>
    <property type="match status" value="1"/>
</dbReference>
<feature type="modified residue" description="4-aspartylphosphate" evidence="3">
    <location>
        <position position="62"/>
    </location>
</feature>
<dbReference type="EMBL" id="QVLV01000030">
    <property type="protein sequence ID" value="RGE56099.1"/>
    <property type="molecule type" value="Genomic_DNA"/>
</dbReference>
<evidence type="ECO:0000313" key="9">
    <source>
        <dbReference type="Proteomes" id="UP000260812"/>
    </source>
</evidence>
<dbReference type="SUPFAM" id="SSF55781">
    <property type="entry name" value="GAF domain-like"/>
    <property type="match status" value="1"/>
</dbReference>
<dbReference type="PROSITE" id="PS51832">
    <property type="entry name" value="HD_GYP"/>
    <property type="match status" value="1"/>
</dbReference>
<dbReference type="Pfam" id="PF00072">
    <property type="entry name" value="Response_reg"/>
    <property type="match status" value="1"/>
</dbReference>
<evidence type="ECO:0000256" key="1">
    <source>
        <dbReference type="ARBA" id="ARBA00018672"/>
    </source>
</evidence>
<comment type="caution">
    <text evidence="7">The sequence shown here is derived from an EMBL/GenBank/DDBJ whole genome shotgun (WGS) entry which is preliminary data.</text>
</comment>
<dbReference type="OrthoDB" id="9804747at2"/>
<dbReference type="RefSeq" id="WP_021636825.1">
    <property type="nucleotide sequence ID" value="NZ_CALBAU010000390.1"/>
</dbReference>
<dbReference type="Gene3D" id="1.10.3210.10">
    <property type="entry name" value="Hypothetical protein af1432"/>
    <property type="match status" value="1"/>
</dbReference>
<feature type="domain" description="HD-GYP" evidence="6">
    <location>
        <begin position="293"/>
        <end position="488"/>
    </location>
</feature>
<organism evidence="7 9">
    <name type="scientific">Eisenbergiella massiliensis</name>
    <dbReference type="NCBI Taxonomy" id="1720294"/>
    <lineage>
        <taxon>Bacteria</taxon>
        <taxon>Bacillati</taxon>
        <taxon>Bacillota</taxon>
        <taxon>Clostridia</taxon>
        <taxon>Lachnospirales</taxon>
        <taxon>Lachnospiraceae</taxon>
        <taxon>Eisenbergiella</taxon>
    </lineage>
</organism>
<feature type="domain" description="Response regulatory" evidence="4">
    <location>
        <begin position="13"/>
        <end position="128"/>
    </location>
</feature>
<protein>
    <recommendedName>
        <fullName evidence="1">Stage 0 sporulation protein A homolog</fullName>
    </recommendedName>
</protein>
<evidence type="ECO:0000313" key="10">
    <source>
        <dbReference type="Proteomes" id="UP000261166"/>
    </source>
</evidence>
<name>A0A3E3HWA4_9FIRM</name>
<dbReference type="Proteomes" id="UP000260812">
    <property type="component" value="Unassembled WGS sequence"/>
</dbReference>
<evidence type="ECO:0000256" key="2">
    <source>
        <dbReference type="ARBA" id="ARBA00024867"/>
    </source>
</evidence>
<dbReference type="PANTHER" id="PTHR45228">
    <property type="entry name" value="CYCLIC DI-GMP PHOSPHODIESTERASE TM_0186-RELATED"/>
    <property type="match status" value="1"/>
</dbReference>
<dbReference type="SMART" id="SM00448">
    <property type="entry name" value="REC"/>
    <property type="match status" value="1"/>
</dbReference>
<accession>A0A3E3HWA4</accession>
<keyword evidence="3" id="KW-0597">Phosphoprotein</keyword>
<dbReference type="AlphaFoldDB" id="A0A3E3HWA4"/>
<dbReference type="SMART" id="SM00471">
    <property type="entry name" value="HDc"/>
    <property type="match status" value="1"/>
</dbReference>
<dbReference type="InterPro" id="IPR021800">
    <property type="entry name" value="DUF3369"/>
</dbReference>
<evidence type="ECO:0000259" key="4">
    <source>
        <dbReference type="PROSITE" id="PS50110"/>
    </source>
</evidence>
<dbReference type="CDD" id="cd00077">
    <property type="entry name" value="HDc"/>
    <property type="match status" value="1"/>
</dbReference>
<evidence type="ECO:0000256" key="3">
    <source>
        <dbReference type="PROSITE-ProRule" id="PRU00169"/>
    </source>
</evidence>
<dbReference type="Pfam" id="PF11849">
    <property type="entry name" value="DUF3369"/>
    <property type="match status" value="1"/>
</dbReference>
<dbReference type="InterPro" id="IPR037522">
    <property type="entry name" value="HD_GYP_dom"/>
</dbReference>
<dbReference type="InterPro" id="IPR001789">
    <property type="entry name" value="Sig_transdc_resp-reg_receiver"/>
</dbReference>
<dbReference type="SUPFAM" id="SSF109604">
    <property type="entry name" value="HD-domain/PDEase-like"/>
    <property type="match status" value="1"/>
</dbReference>
<dbReference type="Proteomes" id="UP000261166">
    <property type="component" value="Unassembled WGS sequence"/>
</dbReference>
<dbReference type="InterPro" id="IPR052020">
    <property type="entry name" value="Cyclic_di-GMP/3'3'-cGAMP_PDE"/>
</dbReference>
<evidence type="ECO:0000313" key="8">
    <source>
        <dbReference type="EMBL" id="RGE69471.1"/>
    </source>
</evidence>
<dbReference type="InterPro" id="IPR006674">
    <property type="entry name" value="HD_domain"/>
</dbReference>
<dbReference type="PANTHER" id="PTHR45228:SF4">
    <property type="entry name" value="LIPOPROTEIN"/>
    <property type="match status" value="1"/>
</dbReference>
<dbReference type="GO" id="GO:0000160">
    <property type="term" value="P:phosphorelay signal transduction system"/>
    <property type="evidence" value="ECO:0007669"/>
    <property type="project" value="InterPro"/>
</dbReference>
<dbReference type="NCBIfam" id="TIGR00277">
    <property type="entry name" value="HDIG"/>
    <property type="match status" value="1"/>
</dbReference>
<evidence type="ECO:0000259" key="5">
    <source>
        <dbReference type="PROSITE" id="PS51831"/>
    </source>
</evidence>
<sequence length="501" mass="57160">MRKNRRTLHKDFRILTLDDDYIMTSTLQAYFQRSGYYVDVVNDPYQAIEQVRNGKYDILLLDFLMSPVCGDQVVEEIRRFNKEIYIILLTGHKSMAPPIKTIRDLDIQGYYEKSDRFDQLELLVESCVKSISQMRIIQNYKNGLSLMMEALPQIYDLDNTRSIYESILSITLNIFQGDRSFLMISDFTASQGENELHLLGDITEEEVRDIVKNAHFDGQKVITLADMLLAPIEDEEHKIIGILGTDPGVSPEYVQVQMMEIYIRQISSALHNSQLHRLVSTKNEELTKAYEQLNESYVEIINAMRTIVDERDIYTRGHSDRVSAIAADIAGQMKKDKHTIERIRLAGLFHDIGKVGISDKILLKPDKLNEEEYANIKKHSGKGAKILSAITLFNDVVPIVRSHHEWIDGRGYPDGLKGDAIPEESKIIAVADSFDAMTSHRHYRSNLSLAQALDELRRGKGTQFAPEVVDAFLEMLDEMGEEKAMEKYGTGKAVEEEGENE</sequence>
<reference evidence="7 10" key="1">
    <citation type="submission" date="2018-08" db="EMBL/GenBank/DDBJ databases">
        <title>A genome reference for cultivated species of the human gut microbiota.</title>
        <authorList>
            <person name="Zou Y."/>
            <person name="Xue W."/>
            <person name="Luo G."/>
        </authorList>
    </citation>
    <scope>NUCLEOTIDE SEQUENCE [LARGE SCALE GENOMIC DNA]</scope>
    <source>
        <strain evidence="8 10">AF26-4BH</strain>
        <strain evidence="7">TF05-5AC</strain>
    </source>
</reference>
<evidence type="ECO:0000313" key="7">
    <source>
        <dbReference type="EMBL" id="RGE56099.1"/>
    </source>
</evidence>
<keyword evidence="9" id="KW-1185">Reference proteome</keyword>
<dbReference type="GeneID" id="97990219"/>
<dbReference type="InterPro" id="IPR003607">
    <property type="entry name" value="HD/PDEase_dom"/>
</dbReference>
<proteinExistence type="predicted"/>
<dbReference type="SUPFAM" id="SSF52172">
    <property type="entry name" value="CheY-like"/>
    <property type="match status" value="1"/>
</dbReference>
<dbReference type="EMBL" id="QVLU01000016">
    <property type="protein sequence ID" value="RGE69471.1"/>
    <property type="molecule type" value="Genomic_DNA"/>
</dbReference>
<dbReference type="InterPro" id="IPR006675">
    <property type="entry name" value="HDIG_dom"/>
</dbReference>
<dbReference type="Gene3D" id="3.40.50.2300">
    <property type="match status" value="1"/>
</dbReference>
<comment type="function">
    <text evidence="2">May play the central regulatory role in sporulation. It may be an element of the effector pathway responsible for the activation of sporulation genes in response to nutritional stress. Spo0A may act in concert with spo0H (a sigma factor) to control the expression of some genes that are critical to the sporulation process.</text>
</comment>
<evidence type="ECO:0000259" key="6">
    <source>
        <dbReference type="PROSITE" id="PS51832"/>
    </source>
</evidence>